<name>A0A974D0U4_XENLA</name>
<gene>
    <name evidence="1" type="ORF">XELAEV_18024620mg</name>
</gene>
<protein>
    <submittedName>
        <fullName evidence="1">Uncharacterized protein</fullName>
    </submittedName>
</protein>
<sequence>MLNYGAQLWNKEPILRHCILLKNDSREQPVCAENSNSTAFWQYKDLGQPLWQQSLHFCTAGTGEFKGQAIFNIKP</sequence>
<organism evidence="1 2">
    <name type="scientific">Xenopus laevis</name>
    <name type="common">African clawed frog</name>
    <dbReference type="NCBI Taxonomy" id="8355"/>
    <lineage>
        <taxon>Eukaryota</taxon>
        <taxon>Metazoa</taxon>
        <taxon>Chordata</taxon>
        <taxon>Craniata</taxon>
        <taxon>Vertebrata</taxon>
        <taxon>Euteleostomi</taxon>
        <taxon>Amphibia</taxon>
        <taxon>Batrachia</taxon>
        <taxon>Anura</taxon>
        <taxon>Pipoidea</taxon>
        <taxon>Pipidae</taxon>
        <taxon>Xenopodinae</taxon>
        <taxon>Xenopus</taxon>
        <taxon>Xenopus</taxon>
    </lineage>
</organism>
<evidence type="ECO:0000313" key="2">
    <source>
        <dbReference type="Proteomes" id="UP000694892"/>
    </source>
</evidence>
<dbReference type="AlphaFoldDB" id="A0A974D0U4"/>
<reference evidence="2" key="1">
    <citation type="journal article" date="2016" name="Nature">
        <title>Genome evolution in the allotetraploid frog Xenopus laevis.</title>
        <authorList>
            <person name="Session A.M."/>
            <person name="Uno Y."/>
            <person name="Kwon T."/>
            <person name="Chapman J.A."/>
            <person name="Toyoda A."/>
            <person name="Takahashi S."/>
            <person name="Fukui A."/>
            <person name="Hikosaka A."/>
            <person name="Suzuki A."/>
            <person name="Kondo M."/>
            <person name="van Heeringen S.J."/>
            <person name="Quigley I."/>
            <person name="Heinz S."/>
            <person name="Ogino H."/>
            <person name="Ochi H."/>
            <person name="Hellsten U."/>
            <person name="Lyons J.B."/>
            <person name="Simakov O."/>
            <person name="Putnam N."/>
            <person name="Stites J."/>
            <person name="Kuroki Y."/>
            <person name="Tanaka T."/>
            <person name="Michiue T."/>
            <person name="Watanabe M."/>
            <person name="Bogdanovic O."/>
            <person name="Lister R."/>
            <person name="Georgiou G."/>
            <person name="Paranjpe S.S."/>
            <person name="van Kruijsbergen I."/>
            <person name="Shu S."/>
            <person name="Carlson J."/>
            <person name="Kinoshita T."/>
            <person name="Ohta Y."/>
            <person name="Mawaribuchi S."/>
            <person name="Jenkins J."/>
            <person name="Grimwood J."/>
            <person name="Schmutz J."/>
            <person name="Mitros T."/>
            <person name="Mozaffari S.V."/>
            <person name="Suzuki Y."/>
            <person name="Haramoto Y."/>
            <person name="Yamamoto T.S."/>
            <person name="Takagi C."/>
            <person name="Heald R."/>
            <person name="Miller K."/>
            <person name="Haudenschild C."/>
            <person name="Kitzman J."/>
            <person name="Nakayama T."/>
            <person name="Izutsu Y."/>
            <person name="Robert J."/>
            <person name="Fortriede J."/>
            <person name="Burns K."/>
            <person name="Lotay V."/>
            <person name="Karimi K."/>
            <person name="Yasuoka Y."/>
            <person name="Dichmann D.S."/>
            <person name="Flajnik M.F."/>
            <person name="Houston D.W."/>
            <person name="Shendure J."/>
            <person name="DuPasquier L."/>
            <person name="Vize P.D."/>
            <person name="Zorn A.M."/>
            <person name="Ito M."/>
            <person name="Marcotte E.M."/>
            <person name="Wallingford J.B."/>
            <person name="Ito Y."/>
            <person name="Asashima M."/>
            <person name="Ueno N."/>
            <person name="Matsuda Y."/>
            <person name="Veenstra G.J."/>
            <person name="Fujiyama A."/>
            <person name="Harland R.M."/>
            <person name="Taira M."/>
            <person name="Rokhsar D.S."/>
        </authorList>
    </citation>
    <scope>NUCLEOTIDE SEQUENCE [LARGE SCALE GENOMIC DNA]</scope>
    <source>
        <strain evidence="2">J</strain>
    </source>
</reference>
<dbReference type="EMBL" id="CM004473">
    <property type="protein sequence ID" value="OCT82110.1"/>
    <property type="molecule type" value="Genomic_DNA"/>
</dbReference>
<evidence type="ECO:0000313" key="1">
    <source>
        <dbReference type="EMBL" id="OCT82110.1"/>
    </source>
</evidence>
<proteinExistence type="predicted"/>
<dbReference type="Proteomes" id="UP000694892">
    <property type="component" value="Chromosome 4S"/>
</dbReference>
<accession>A0A974D0U4</accession>